<evidence type="ECO:0008006" key="3">
    <source>
        <dbReference type="Google" id="ProtNLM"/>
    </source>
</evidence>
<dbReference type="eggNOG" id="COG1724">
    <property type="taxonomic scope" value="Bacteria"/>
</dbReference>
<sequence length="60" mass="7031">MLLARLEFEERVRGDHHIFIRDGATEIINLQPKGKKAKPYPVRQVRDILVKYRLGESDVD</sequence>
<accession>A4BLK6</accession>
<protein>
    <recommendedName>
        <fullName evidence="3">YcfA-like protein</fullName>
    </recommendedName>
</protein>
<comment type="caution">
    <text evidence="1">The sequence shown here is derived from an EMBL/GenBank/DDBJ whole genome shotgun (WGS) entry which is preliminary data.</text>
</comment>
<name>A4BLK6_9GAMM</name>
<evidence type="ECO:0000313" key="1">
    <source>
        <dbReference type="EMBL" id="EAR23194.1"/>
    </source>
</evidence>
<dbReference type="Proteomes" id="UP000003374">
    <property type="component" value="Unassembled WGS sequence"/>
</dbReference>
<dbReference type="HOGENOM" id="CLU_2936926_0_0_6"/>
<dbReference type="STRING" id="314278.NB231_15278"/>
<dbReference type="EMBL" id="AAOF01000001">
    <property type="protein sequence ID" value="EAR23194.1"/>
    <property type="molecule type" value="Genomic_DNA"/>
</dbReference>
<organism evidence="1 2">
    <name type="scientific">Nitrococcus mobilis Nb-231</name>
    <dbReference type="NCBI Taxonomy" id="314278"/>
    <lineage>
        <taxon>Bacteria</taxon>
        <taxon>Pseudomonadati</taxon>
        <taxon>Pseudomonadota</taxon>
        <taxon>Gammaproteobacteria</taxon>
        <taxon>Chromatiales</taxon>
        <taxon>Ectothiorhodospiraceae</taxon>
        <taxon>Nitrococcus</taxon>
    </lineage>
</organism>
<reference evidence="1 2" key="1">
    <citation type="submission" date="2006-02" db="EMBL/GenBank/DDBJ databases">
        <authorList>
            <person name="Waterbury J."/>
            <person name="Ferriera S."/>
            <person name="Johnson J."/>
            <person name="Kravitz S."/>
            <person name="Halpern A."/>
            <person name="Remington K."/>
            <person name="Beeson K."/>
            <person name="Tran B."/>
            <person name="Rogers Y.-H."/>
            <person name="Friedman R."/>
            <person name="Venter J.C."/>
        </authorList>
    </citation>
    <scope>NUCLEOTIDE SEQUENCE [LARGE SCALE GENOMIC DNA]</scope>
    <source>
        <strain evidence="1 2">Nb-231</strain>
    </source>
</reference>
<proteinExistence type="predicted"/>
<gene>
    <name evidence="1" type="ORF">NB231_15278</name>
</gene>
<dbReference type="AlphaFoldDB" id="A4BLK6"/>
<evidence type="ECO:0000313" key="2">
    <source>
        <dbReference type="Proteomes" id="UP000003374"/>
    </source>
</evidence>
<keyword evidence="2" id="KW-1185">Reference proteome</keyword>